<dbReference type="EMBL" id="VDLU01000001">
    <property type="protein sequence ID" value="TNJ30107.1"/>
    <property type="molecule type" value="Genomic_DNA"/>
</dbReference>
<proteinExistence type="predicted"/>
<evidence type="ECO:0000313" key="1">
    <source>
        <dbReference type="EMBL" id="TNJ30107.1"/>
    </source>
</evidence>
<dbReference type="AlphaFoldDB" id="A0A4Z1TA53"/>
<sequence length="273" mass="31378">MPSRALDCRFDDPSYTICEGACRCKKCWMYPRLGCYCFNFNNHLASHREVPRVRTSMGVHTRPNVPLQRSQSQMKDRLASHDRVPNLGATPDGTLPPLSRRTCRTCEILESDEPRPCGCPRACNCNGCCEGRCPCQRPPLEERPATSPNMSIDAYERPIIMEGPVPTTCNPYRTSVERDRFYPAVRIATCHDQKSKRELARIDQEYCDIKRRQQWVQEKYEVIRELAADVPNCLVNFRQSNAPPKRLAGDTLIEDTPLILRPYIDARLSCRRE</sequence>
<name>A0A4Z1TA53_GIAMU</name>
<keyword evidence="2" id="KW-1185">Reference proteome</keyword>
<dbReference type="Proteomes" id="UP000315496">
    <property type="component" value="Chromosome 1"/>
</dbReference>
<comment type="caution">
    <text evidence="1">The sequence shown here is derived from an EMBL/GenBank/DDBJ whole genome shotgun (WGS) entry which is preliminary data.</text>
</comment>
<reference evidence="1 2" key="1">
    <citation type="submission" date="2019-05" db="EMBL/GenBank/DDBJ databases">
        <title>The compact genome of Giardia muris reveals important steps in the evolution of intestinal protozoan parasites.</title>
        <authorList>
            <person name="Xu F."/>
            <person name="Jimenez-Gonzalez A."/>
            <person name="Einarsson E."/>
            <person name="Astvaldsson A."/>
            <person name="Peirasmaki D."/>
            <person name="Eckmann L."/>
            <person name="Andersson J.O."/>
            <person name="Svard S.G."/>
            <person name="Jerlstrom-Hultqvist J."/>
        </authorList>
    </citation>
    <scope>NUCLEOTIDE SEQUENCE [LARGE SCALE GENOMIC DNA]</scope>
    <source>
        <strain evidence="1 2">Roberts-Thomson</strain>
    </source>
</reference>
<organism evidence="1 2">
    <name type="scientific">Giardia muris</name>
    <dbReference type="NCBI Taxonomy" id="5742"/>
    <lineage>
        <taxon>Eukaryota</taxon>
        <taxon>Metamonada</taxon>
        <taxon>Diplomonadida</taxon>
        <taxon>Hexamitidae</taxon>
        <taxon>Giardiinae</taxon>
        <taxon>Giardia</taxon>
    </lineage>
</organism>
<protein>
    <submittedName>
        <fullName evidence="1">Uncharacterized protein</fullName>
    </submittedName>
</protein>
<gene>
    <name evidence="1" type="ORF">GMRT_11092</name>
</gene>
<accession>A0A4Z1TA53</accession>
<dbReference type="OrthoDB" id="10249418at2759"/>
<dbReference type="VEuPathDB" id="GiardiaDB:GMRT_11092"/>
<evidence type="ECO:0000313" key="2">
    <source>
        <dbReference type="Proteomes" id="UP000315496"/>
    </source>
</evidence>